<reference evidence="11 12" key="1">
    <citation type="journal article" date="2018" name="Nat. Ecol. Evol.">
        <title>Shark genomes provide insights into elasmobranch evolution and the origin of vertebrates.</title>
        <authorList>
            <person name="Hara Y"/>
            <person name="Yamaguchi K"/>
            <person name="Onimaru K"/>
            <person name="Kadota M"/>
            <person name="Koyanagi M"/>
            <person name="Keeley SD"/>
            <person name="Tatsumi K"/>
            <person name="Tanaka K"/>
            <person name="Motone F"/>
            <person name="Kageyama Y"/>
            <person name="Nozu R"/>
            <person name="Adachi N"/>
            <person name="Nishimura O"/>
            <person name="Nakagawa R"/>
            <person name="Tanegashima C"/>
            <person name="Kiyatake I"/>
            <person name="Matsumoto R"/>
            <person name="Murakumo K"/>
            <person name="Nishida K"/>
            <person name="Terakita A"/>
            <person name="Kuratani S"/>
            <person name="Sato K"/>
            <person name="Hyodo S Kuraku.S."/>
        </authorList>
    </citation>
    <scope>NUCLEOTIDE SEQUENCE [LARGE SCALE GENOMIC DNA]</scope>
</reference>
<dbReference type="PANTHER" id="PTHR28650">
    <property type="entry name" value="PHOSPHATIDYLINOSITOL-GLYCAN BIOSYNTHESIS CLASS X PROTEIN"/>
    <property type="match status" value="1"/>
</dbReference>
<dbReference type="EMBL" id="BFAA01002881">
    <property type="protein sequence ID" value="GCB65802.1"/>
    <property type="molecule type" value="Genomic_DNA"/>
</dbReference>
<evidence type="ECO:0000256" key="3">
    <source>
        <dbReference type="ARBA" id="ARBA00010345"/>
    </source>
</evidence>
<keyword evidence="7" id="KW-1133">Transmembrane helix</keyword>
<evidence type="ECO:0000256" key="5">
    <source>
        <dbReference type="ARBA" id="ARBA00022692"/>
    </source>
</evidence>
<dbReference type="Proteomes" id="UP000288216">
    <property type="component" value="Unassembled WGS sequence"/>
</dbReference>
<accession>A0A401NY33</accession>
<dbReference type="PANTHER" id="PTHR28650:SF1">
    <property type="entry name" value="PHOSPHATIDYLINOSITOL-GLYCAN BIOSYNTHESIS CLASS X PROTEIN"/>
    <property type="match status" value="1"/>
</dbReference>
<sequence length="221" mass="24715">MKRKISKCIDPLYSEPWLQSVSLNRRIVKDGFHRELVMDVELGEGAHQGCCIMIKAQLPQGLYVDPFELASLREHKGEEIFIQDEINIEAPEYLSTAHTIVVYLKPGPKHSGHFTGTVPVHVRYHRPTDTEEATALVTLANPQLMIRCQESNPLMENWKLCVSEAPCSANSSSTCSWMNVNYRNVVETLTLQVPVGQKKDVPAVITATVTGAVKSCLWNDV</sequence>
<proteinExistence type="inferred from homology"/>
<evidence type="ECO:0000256" key="10">
    <source>
        <dbReference type="RuleBase" id="RU366056"/>
    </source>
</evidence>
<comment type="subcellular location">
    <subcellularLocation>
        <location evidence="1 10">Endoplasmic reticulum membrane</location>
        <topology evidence="1 10">Single-pass membrane protein</topology>
    </subcellularLocation>
</comment>
<dbReference type="AlphaFoldDB" id="A0A401NY33"/>
<dbReference type="OMA" id="ALSKYMW"/>
<dbReference type="Pfam" id="PF08320">
    <property type="entry name" value="PIG-X"/>
    <property type="match status" value="1"/>
</dbReference>
<evidence type="ECO:0000256" key="2">
    <source>
        <dbReference type="ARBA" id="ARBA00004687"/>
    </source>
</evidence>
<evidence type="ECO:0000313" key="11">
    <source>
        <dbReference type="EMBL" id="GCB65802.1"/>
    </source>
</evidence>
<gene>
    <name evidence="11" type="ORF">scyTo_0007789</name>
</gene>
<dbReference type="GO" id="GO:0005789">
    <property type="term" value="C:endoplasmic reticulum membrane"/>
    <property type="evidence" value="ECO:0007669"/>
    <property type="project" value="UniProtKB-SubCell"/>
</dbReference>
<organism evidence="11 12">
    <name type="scientific">Scyliorhinus torazame</name>
    <name type="common">Cloudy catshark</name>
    <name type="synonym">Catulus torazame</name>
    <dbReference type="NCBI Taxonomy" id="75743"/>
    <lineage>
        <taxon>Eukaryota</taxon>
        <taxon>Metazoa</taxon>
        <taxon>Chordata</taxon>
        <taxon>Craniata</taxon>
        <taxon>Vertebrata</taxon>
        <taxon>Chondrichthyes</taxon>
        <taxon>Elasmobranchii</taxon>
        <taxon>Galeomorphii</taxon>
        <taxon>Galeoidea</taxon>
        <taxon>Carcharhiniformes</taxon>
        <taxon>Scyliorhinidae</taxon>
        <taxon>Scyliorhinus</taxon>
    </lineage>
</organism>
<keyword evidence="4 10" id="KW-0337">GPI-anchor biosynthesis</keyword>
<keyword evidence="9" id="KW-0325">Glycoprotein</keyword>
<keyword evidence="8" id="KW-0472">Membrane</keyword>
<comment type="function">
    <text evidence="10">Stabilizing subunit of the glycosylphosphatidylinositol-mannosyltransferase I complex which catalyzes the transfer of the first mannose, via an alpha-1,4 bond from a dolichol-phosphate-mannose (Dol-P-Man) to the glucosaminyl acyl phosphatidylinositol (GlcN-(acyl)PI) intermediate to generate alpha-D-Man-(1-&gt;4)-alpha-D-GlcN-(1-&gt;6)-(1-radyl,2-acyl-sn-glycero-3-phospho)-2-acyl-inositol and participates in the sixth step of the glycosylphosphatidylinositol-anchor biosynthesis. Probably acts by stabilizing the mannosyltransferase PIGM.</text>
</comment>
<evidence type="ECO:0000256" key="8">
    <source>
        <dbReference type="ARBA" id="ARBA00023136"/>
    </source>
</evidence>
<comment type="caution">
    <text evidence="11">The sequence shown here is derived from an EMBL/GenBank/DDBJ whole genome shotgun (WGS) entry which is preliminary data.</text>
</comment>
<keyword evidence="12" id="KW-1185">Reference proteome</keyword>
<evidence type="ECO:0000256" key="4">
    <source>
        <dbReference type="ARBA" id="ARBA00022502"/>
    </source>
</evidence>
<keyword evidence="6 10" id="KW-0256">Endoplasmic reticulum</keyword>
<dbReference type="UniPathway" id="UPA00196"/>
<evidence type="ECO:0000256" key="9">
    <source>
        <dbReference type="ARBA" id="ARBA00023180"/>
    </source>
</evidence>
<dbReference type="GO" id="GO:0006506">
    <property type="term" value="P:GPI anchor biosynthetic process"/>
    <property type="evidence" value="ECO:0007669"/>
    <property type="project" value="UniProtKB-UniPathway"/>
</dbReference>
<evidence type="ECO:0000313" key="12">
    <source>
        <dbReference type="Proteomes" id="UP000288216"/>
    </source>
</evidence>
<evidence type="ECO:0000256" key="1">
    <source>
        <dbReference type="ARBA" id="ARBA00004389"/>
    </source>
</evidence>
<comment type="similarity">
    <text evidence="3 10">Belongs to the PIGX family.</text>
</comment>
<evidence type="ECO:0000256" key="7">
    <source>
        <dbReference type="ARBA" id="ARBA00022989"/>
    </source>
</evidence>
<keyword evidence="5" id="KW-0812">Transmembrane</keyword>
<protein>
    <recommendedName>
        <fullName evidence="10">Phosphatidylinositol-glycan biosynthesis class X protein</fullName>
    </recommendedName>
</protein>
<dbReference type="InterPro" id="IPR040039">
    <property type="entry name" value="PIGX"/>
</dbReference>
<evidence type="ECO:0000256" key="6">
    <source>
        <dbReference type="ARBA" id="ARBA00022824"/>
    </source>
</evidence>
<dbReference type="STRING" id="75743.A0A401NY33"/>
<dbReference type="OrthoDB" id="5546453at2759"/>
<dbReference type="SMART" id="SM00780">
    <property type="entry name" value="PIG-X"/>
    <property type="match status" value="1"/>
</dbReference>
<dbReference type="InterPro" id="IPR013233">
    <property type="entry name" value="PIG-X/PBN1"/>
</dbReference>
<name>A0A401NY33_SCYTO</name>
<comment type="pathway">
    <text evidence="2 10">Glycolipid biosynthesis; glycosylphosphatidylinositol-anchor biosynthesis.</text>
</comment>